<dbReference type="GO" id="GO:0003924">
    <property type="term" value="F:GTPase activity"/>
    <property type="evidence" value="ECO:0007669"/>
    <property type="project" value="TreeGrafter"/>
</dbReference>
<organism evidence="8">
    <name type="scientific">Oryza nivara</name>
    <name type="common">Indian wild rice</name>
    <name type="synonym">Oryza sativa f. spontanea</name>
    <dbReference type="NCBI Taxonomy" id="4536"/>
    <lineage>
        <taxon>Eukaryota</taxon>
        <taxon>Viridiplantae</taxon>
        <taxon>Streptophyta</taxon>
        <taxon>Embryophyta</taxon>
        <taxon>Tracheophyta</taxon>
        <taxon>Spermatophyta</taxon>
        <taxon>Magnoliopsida</taxon>
        <taxon>Liliopsida</taxon>
        <taxon>Poales</taxon>
        <taxon>Poaceae</taxon>
        <taxon>BOP clade</taxon>
        <taxon>Oryzoideae</taxon>
        <taxon>Oryzeae</taxon>
        <taxon>Oryzinae</taxon>
        <taxon>Oryza</taxon>
    </lineage>
</organism>
<dbReference type="Gene3D" id="3.40.50.300">
    <property type="entry name" value="P-loop containing nucleotide triphosphate hydrolases"/>
    <property type="match status" value="1"/>
</dbReference>
<evidence type="ECO:0000256" key="6">
    <source>
        <dbReference type="PROSITE-ProRule" id="PRU01052"/>
    </source>
</evidence>
<dbReference type="SUPFAM" id="SSF52540">
    <property type="entry name" value="P-loop containing nucleoside triphosphate hydrolases"/>
    <property type="match status" value="1"/>
</dbReference>
<evidence type="ECO:0000313" key="9">
    <source>
        <dbReference type="Proteomes" id="UP000006591"/>
    </source>
</evidence>
<dbReference type="EnsemblPlants" id="ONIVA11G02310.1">
    <property type="protein sequence ID" value="ONIVA11G02310.1"/>
    <property type="gene ID" value="ONIVA11G02310"/>
</dbReference>
<dbReference type="eggNOG" id="KOG2203">
    <property type="taxonomic scope" value="Eukaryota"/>
</dbReference>
<dbReference type="GO" id="GO:0005783">
    <property type="term" value="C:endoplasmic reticulum"/>
    <property type="evidence" value="ECO:0007669"/>
    <property type="project" value="TreeGrafter"/>
</dbReference>
<dbReference type="GO" id="GO:0005525">
    <property type="term" value="F:GTP binding"/>
    <property type="evidence" value="ECO:0007669"/>
    <property type="project" value="UniProtKB-KW"/>
</dbReference>
<reference evidence="8" key="1">
    <citation type="submission" date="2015-04" db="UniProtKB">
        <authorList>
            <consortium name="EnsemblPlants"/>
        </authorList>
    </citation>
    <scope>IDENTIFICATION</scope>
    <source>
        <strain evidence="8">SL10</strain>
    </source>
</reference>
<feature type="domain" description="GB1/RHD3-type G" evidence="7">
    <location>
        <begin position="36"/>
        <end position="150"/>
    </location>
</feature>
<dbReference type="PROSITE" id="PS51715">
    <property type="entry name" value="G_GB1_RHD3"/>
    <property type="match status" value="1"/>
</dbReference>
<dbReference type="GO" id="GO:0016320">
    <property type="term" value="P:endoplasmic reticulum membrane fusion"/>
    <property type="evidence" value="ECO:0007669"/>
    <property type="project" value="TreeGrafter"/>
</dbReference>
<dbReference type="PANTHER" id="PTHR45923:SF2">
    <property type="entry name" value="PROTEIN SEY1"/>
    <property type="match status" value="1"/>
</dbReference>
<accession>A0A0E0IXW7</accession>
<dbReference type="InterPro" id="IPR030386">
    <property type="entry name" value="G_GB1_RHD3_dom"/>
</dbReference>
<sequence>MEALPGTIEMISGGGAYNAADVESFIGSHGEFSDKTTPFTVVSIIGPQSSGKSYLLNSLFGTNFGVMDASLERTQTTKGIWLAKCIRPSILVMDVEGSDGLERGEDDTSFENQSALFSLVVSDIILVNMWLHDIGRLKAGSLPLFRLIFQERKKLEPHQTKVVLVIRDFDKESSEDSVIKQLVRILEQFSHATIPPKSDREEFNKKCAELRGGLVTGNFAGLRQHNTSASAFSYNAHRIWQDVRQNKKLDLPSYKKAYSDMQCNKVKNNVLASLGSCENFRALFKDGTINPRDFSKEMNQLLESITTKYDKESVDMDVSVATETRNEIIVQIKQLLENRCETMLKKYADNHISESKKEIGKTMSNTLTVSVDSVIGPFLATFDYQCEDLRRIYETSITEIRTKVECDLRNFAVDTANEIQEAYSRMQCNEVKNNLLASLESYEIFNSITANPQDFFNEMVLLMESITIRYDEEIVDMDESVSTEIRTEMIMQIKQLLQNPCETMLKKYVDNIFSESKKEIGNVLSNTDLATVSVDTVIGKFLAKFDHESQDLGKIYEVSVTENRAKLEVVLRNYVVDKAKKIQRNRDAARTAAEVGINLLRATLWGLSAVTGTNGPDF</sequence>
<dbReference type="HOGENOM" id="CLU_442388_0_0_1"/>
<keyword evidence="5" id="KW-0472">Membrane</keyword>
<evidence type="ECO:0000256" key="4">
    <source>
        <dbReference type="ARBA" id="ARBA00023134"/>
    </source>
</evidence>
<dbReference type="InterPro" id="IPR027417">
    <property type="entry name" value="P-loop_NTPase"/>
</dbReference>
<evidence type="ECO:0000256" key="3">
    <source>
        <dbReference type="ARBA" id="ARBA00022824"/>
    </source>
</evidence>
<dbReference type="InterPro" id="IPR008803">
    <property type="entry name" value="RHD3/Sey1"/>
</dbReference>
<evidence type="ECO:0000256" key="5">
    <source>
        <dbReference type="ARBA" id="ARBA00023136"/>
    </source>
</evidence>
<protein>
    <recommendedName>
        <fullName evidence="7">GB1/RHD3-type G domain-containing protein</fullName>
    </recommendedName>
</protein>
<keyword evidence="1" id="KW-0547">Nucleotide-binding</keyword>
<keyword evidence="4" id="KW-0342">GTP-binding</keyword>
<keyword evidence="2" id="KW-0378">Hydrolase</keyword>
<proteinExistence type="inferred from homology"/>
<evidence type="ECO:0000256" key="2">
    <source>
        <dbReference type="ARBA" id="ARBA00022801"/>
    </source>
</evidence>
<evidence type="ECO:0000256" key="1">
    <source>
        <dbReference type="ARBA" id="ARBA00022741"/>
    </source>
</evidence>
<evidence type="ECO:0000313" key="8">
    <source>
        <dbReference type="EnsemblPlants" id="ONIVA11G02310.1"/>
    </source>
</evidence>
<dbReference type="AlphaFoldDB" id="A0A0E0IXW7"/>
<name>A0A0E0IXW7_ORYNI</name>
<evidence type="ECO:0000259" key="7">
    <source>
        <dbReference type="PROSITE" id="PS51715"/>
    </source>
</evidence>
<reference evidence="8" key="2">
    <citation type="submission" date="2018-04" db="EMBL/GenBank/DDBJ databases">
        <title>OnivRS2 (Oryza nivara Reference Sequence Version 2).</title>
        <authorList>
            <person name="Zhang J."/>
            <person name="Kudrna D."/>
            <person name="Lee S."/>
            <person name="Talag J."/>
            <person name="Rajasekar S."/>
            <person name="Welchert J."/>
            <person name="Hsing Y.-I."/>
            <person name="Wing R.A."/>
        </authorList>
    </citation>
    <scope>NUCLEOTIDE SEQUENCE [LARGE SCALE GENOMIC DNA]</scope>
    <source>
        <strain evidence="8">SL10</strain>
    </source>
</reference>
<dbReference type="Proteomes" id="UP000006591">
    <property type="component" value="Chromosome 11"/>
</dbReference>
<dbReference type="STRING" id="4536.A0A0E0IXW7"/>
<dbReference type="Pfam" id="PF05879">
    <property type="entry name" value="RHD3_GTPase"/>
    <property type="match status" value="1"/>
</dbReference>
<dbReference type="Gramene" id="ONIVA11G02310.1">
    <property type="protein sequence ID" value="ONIVA11G02310.1"/>
    <property type="gene ID" value="ONIVA11G02310"/>
</dbReference>
<keyword evidence="3" id="KW-0256">Endoplasmic reticulum</keyword>
<keyword evidence="9" id="KW-1185">Reference proteome</keyword>
<dbReference type="PANTHER" id="PTHR45923">
    <property type="entry name" value="PROTEIN SEY1"/>
    <property type="match status" value="1"/>
</dbReference>
<comment type="similarity">
    <text evidence="6">Belongs to the TRAFAC class dynamin-like GTPase superfamily. GB1/RHD3 GTPase family.</text>
</comment>